<reference evidence="2" key="1">
    <citation type="submission" date="2022-08" db="EMBL/GenBank/DDBJ databases">
        <title>Genome sequencing of akame (Lates japonicus).</title>
        <authorList>
            <person name="Hashiguchi Y."/>
            <person name="Takahashi H."/>
        </authorList>
    </citation>
    <scope>NUCLEOTIDE SEQUENCE</scope>
    <source>
        <strain evidence="2">Kochi</strain>
    </source>
</reference>
<dbReference type="PANTHER" id="PTHR14537">
    <property type="entry name" value="FIBRONECTIN TYPE III DOMAIN-CONTAINING PROTEIN 11"/>
    <property type="match status" value="1"/>
</dbReference>
<organism evidence="2 3">
    <name type="scientific">Lates japonicus</name>
    <name type="common">Japanese lates</name>
    <dbReference type="NCBI Taxonomy" id="270547"/>
    <lineage>
        <taxon>Eukaryota</taxon>
        <taxon>Metazoa</taxon>
        <taxon>Chordata</taxon>
        <taxon>Craniata</taxon>
        <taxon>Vertebrata</taxon>
        <taxon>Euteleostomi</taxon>
        <taxon>Actinopterygii</taxon>
        <taxon>Neopterygii</taxon>
        <taxon>Teleostei</taxon>
        <taxon>Neoteleostei</taxon>
        <taxon>Acanthomorphata</taxon>
        <taxon>Carangaria</taxon>
        <taxon>Carangaria incertae sedis</taxon>
        <taxon>Centropomidae</taxon>
        <taxon>Lates</taxon>
    </lineage>
</organism>
<gene>
    <name evidence="2" type="ORF">AKAME5_001738800</name>
</gene>
<dbReference type="InterPro" id="IPR039581">
    <property type="entry name" value="FNDC11"/>
</dbReference>
<proteinExistence type="predicted"/>
<keyword evidence="3" id="KW-1185">Reference proteome</keyword>
<evidence type="ECO:0000313" key="3">
    <source>
        <dbReference type="Proteomes" id="UP001279410"/>
    </source>
</evidence>
<dbReference type="Proteomes" id="UP001279410">
    <property type="component" value="Unassembled WGS sequence"/>
</dbReference>
<dbReference type="Pfam" id="PF20996">
    <property type="entry name" value="DUF5581_N"/>
    <property type="match status" value="1"/>
</dbReference>
<protein>
    <recommendedName>
        <fullName evidence="1">DUF5581 domain-containing protein</fullName>
    </recommendedName>
</protein>
<dbReference type="AlphaFoldDB" id="A0AAD3RFE9"/>
<evidence type="ECO:0000313" key="2">
    <source>
        <dbReference type="EMBL" id="GLD65955.1"/>
    </source>
</evidence>
<dbReference type="EMBL" id="BRZM01000085">
    <property type="protein sequence ID" value="GLD65955.1"/>
    <property type="molecule type" value="Genomic_DNA"/>
</dbReference>
<name>A0AAD3RFE9_LATJO</name>
<dbReference type="InterPro" id="IPR049231">
    <property type="entry name" value="DUF5581_N"/>
</dbReference>
<evidence type="ECO:0000259" key="1">
    <source>
        <dbReference type="Pfam" id="PF20996"/>
    </source>
</evidence>
<accession>A0AAD3RFE9</accession>
<feature type="domain" description="DUF5581" evidence="1">
    <location>
        <begin position="26"/>
        <end position="153"/>
    </location>
</feature>
<sequence>MDEVKLACTSSDGCGAQEVRTQMDTVSDIRDQIVQLLYTRLSNNSVKVMQEELQLMQRSSYYLEIQRDDLVPTGDQQQHTSQLSDSTVWSLIAQQKLQSAVTMANTQVKLLLTLLGLLYQEIIRGCRDLQDLIVKYDQGLVDSDMTAMMQQKLHGYAAWAAASKLGQVACQY</sequence>
<comment type="caution">
    <text evidence="2">The sequence shown here is derived from an EMBL/GenBank/DDBJ whole genome shotgun (WGS) entry which is preliminary data.</text>
</comment>